<protein>
    <submittedName>
        <fullName evidence="3">Pimeloyl-ACP methyl ester carboxylesterase</fullName>
    </submittedName>
</protein>
<dbReference type="RefSeq" id="WP_183974197.1">
    <property type="nucleotide sequence ID" value="NZ_JACHEB010000002.1"/>
</dbReference>
<keyword evidence="1" id="KW-0378">Hydrolase</keyword>
<evidence type="ECO:0000313" key="4">
    <source>
        <dbReference type="Proteomes" id="UP000535182"/>
    </source>
</evidence>
<sequence>MKDNFLPANIAGFASETALVNGVRIHYWVGGDPNGPPVLLWHGFLGTSYVWNKVMPILAAAGYAVLAPDMRGYGDSDKPAGTEGYDGRALAAEFRALVHLLGFGAGQPLLIAAHDMGAPPALLWAADFPGEVRGLFYMEVPVMLSQILSEIICYTPTAMGKGSMWWWILPLAPDVPERLVVGHERAFLKWFFEIASPCFIPPESVDEYLRSFSGREGVLGTMGVYRAAFKTIEQTEPLRKSKVTVPVIALGGAKAQGDKVREMVSMVAVNVTGHVIPDCGHFLPEECPEEIARQIQTFAK</sequence>
<dbReference type="InterPro" id="IPR000639">
    <property type="entry name" value="Epox_hydrolase-like"/>
</dbReference>
<accession>A0A9X0QBU8</accession>
<gene>
    <name evidence="3" type="ORF">HDF14_001085</name>
</gene>
<evidence type="ECO:0000313" key="3">
    <source>
        <dbReference type="EMBL" id="MBB5327480.1"/>
    </source>
</evidence>
<dbReference type="GO" id="GO:0016787">
    <property type="term" value="F:hydrolase activity"/>
    <property type="evidence" value="ECO:0007669"/>
    <property type="project" value="UniProtKB-KW"/>
</dbReference>
<dbReference type="SUPFAM" id="SSF53474">
    <property type="entry name" value="alpha/beta-Hydrolases"/>
    <property type="match status" value="1"/>
</dbReference>
<comment type="caution">
    <text evidence="3">The sequence shown here is derived from an EMBL/GenBank/DDBJ whole genome shotgun (WGS) entry which is preliminary data.</text>
</comment>
<evidence type="ECO:0000256" key="1">
    <source>
        <dbReference type="ARBA" id="ARBA00022801"/>
    </source>
</evidence>
<dbReference type="Proteomes" id="UP000535182">
    <property type="component" value="Unassembled WGS sequence"/>
</dbReference>
<dbReference type="PRINTS" id="PR00412">
    <property type="entry name" value="EPOXHYDRLASE"/>
</dbReference>
<dbReference type="PANTHER" id="PTHR43329">
    <property type="entry name" value="EPOXIDE HYDROLASE"/>
    <property type="match status" value="1"/>
</dbReference>
<keyword evidence="4" id="KW-1185">Reference proteome</keyword>
<name>A0A9X0QBU8_9BACT</name>
<dbReference type="InterPro" id="IPR029058">
    <property type="entry name" value="AB_hydrolase_fold"/>
</dbReference>
<dbReference type="Gene3D" id="3.40.50.1820">
    <property type="entry name" value="alpha/beta hydrolase"/>
    <property type="match status" value="1"/>
</dbReference>
<reference evidence="3 4" key="1">
    <citation type="submission" date="2020-08" db="EMBL/GenBank/DDBJ databases">
        <title>Genomic Encyclopedia of Type Strains, Phase IV (KMG-V): Genome sequencing to study the core and pangenomes of soil and plant-associated prokaryotes.</title>
        <authorList>
            <person name="Whitman W."/>
        </authorList>
    </citation>
    <scope>NUCLEOTIDE SEQUENCE [LARGE SCALE GENOMIC DNA]</scope>
    <source>
        <strain evidence="3 4">X5P2</strain>
    </source>
</reference>
<dbReference type="AlphaFoldDB" id="A0A9X0QBU8"/>
<proteinExistence type="predicted"/>
<evidence type="ECO:0000259" key="2">
    <source>
        <dbReference type="Pfam" id="PF00561"/>
    </source>
</evidence>
<dbReference type="EMBL" id="JACHEB010000002">
    <property type="protein sequence ID" value="MBB5327480.1"/>
    <property type="molecule type" value="Genomic_DNA"/>
</dbReference>
<organism evidence="3 4">
    <name type="scientific">Tunturiibacter gelidiferens</name>
    <dbReference type="NCBI Taxonomy" id="3069689"/>
    <lineage>
        <taxon>Bacteria</taxon>
        <taxon>Pseudomonadati</taxon>
        <taxon>Acidobacteriota</taxon>
        <taxon>Terriglobia</taxon>
        <taxon>Terriglobales</taxon>
        <taxon>Acidobacteriaceae</taxon>
        <taxon>Tunturiibacter</taxon>
    </lineage>
</organism>
<dbReference type="InterPro" id="IPR000073">
    <property type="entry name" value="AB_hydrolase_1"/>
</dbReference>
<feature type="domain" description="AB hydrolase-1" evidence="2">
    <location>
        <begin position="36"/>
        <end position="140"/>
    </location>
</feature>
<dbReference type="Pfam" id="PF00561">
    <property type="entry name" value="Abhydrolase_1"/>
    <property type="match status" value="1"/>
</dbReference>